<evidence type="ECO:0000313" key="1">
    <source>
        <dbReference type="EMBL" id="EKC59521.1"/>
    </source>
</evidence>
<dbReference type="Gene3D" id="2.60.40.1120">
    <property type="entry name" value="Carboxypeptidase-like, regulatory domain"/>
    <property type="match status" value="1"/>
</dbReference>
<accession>K1TJX8</accession>
<gene>
    <name evidence="1" type="ORF">OBE_09459</name>
</gene>
<dbReference type="AlphaFoldDB" id="K1TJX8"/>
<keyword evidence="1" id="KW-0675">Receptor</keyword>
<organism evidence="1">
    <name type="scientific">human gut metagenome</name>
    <dbReference type="NCBI Taxonomy" id="408170"/>
    <lineage>
        <taxon>unclassified sequences</taxon>
        <taxon>metagenomes</taxon>
        <taxon>organismal metagenomes</taxon>
    </lineage>
</organism>
<feature type="non-terminal residue" evidence="1">
    <location>
        <position position="151"/>
    </location>
</feature>
<dbReference type="Pfam" id="PF13715">
    <property type="entry name" value="CarbopepD_reg_2"/>
    <property type="match status" value="1"/>
</dbReference>
<comment type="caution">
    <text evidence="1">The sequence shown here is derived from an EMBL/GenBank/DDBJ whole genome shotgun (WGS) entry which is preliminary data.</text>
</comment>
<protein>
    <submittedName>
        <fullName evidence="1">Outer membrane receptor protein</fullName>
    </submittedName>
</protein>
<name>K1TJX8_9ZZZZ</name>
<dbReference type="SUPFAM" id="SSF49464">
    <property type="entry name" value="Carboxypeptidase regulatory domain-like"/>
    <property type="match status" value="1"/>
</dbReference>
<dbReference type="InterPro" id="IPR008969">
    <property type="entry name" value="CarboxyPept-like_regulatory"/>
</dbReference>
<sequence>MICKIAYIFLFIICSNVSLLWGQTFVFRGTVLDEQTHKALDYATVQLFVDKQIVYGGITDANGHFELLHIHPGTYRVIVSYLGYDSTEKEVKVIGDISAIFYLKPSVMALNEVVVTASESKRATSASIVDRTAMKHLQPSSFSDLMELVPG</sequence>
<proteinExistence type="predicted"/>
<reference evidence="1" key="1">
    <citation type="journal article" date="2013" name="Environ. Microbiol.">
        <title>Microbiota from the distal guts of lean and obese adolescents exhibit partial functional redundancy besides clear differences in community structure.</title>
        <authorList>
            <person name="Ferrer M."/>
            <person name="Ruiz A."/>
            <person name="Lanza F."/>
            <person name="Haange S.B."/>
            <person name="Oberbach A."/>
            <person name="Till H."/>
            <person name="Bargiela R."/>
            <person name="Campoy C."/>
            <person name="Segura M.T."/>
            <person name="Richter M."/>
            <person name="von Bergen M."/>
            <person name="Seifert J."/>
            <person name="Suarez A."/>
        </authorList>
    </citation>
    <scope>NUCLEOTIDE SEQUENCE</scope>
</reference>
<dbReference type="EMBL" id="AJWZ01006527">
    <property type="protein sequence ID" value="EKC59521.1"/>
    <property type="molecule type" value="Genomic_DNA"/>
</dbReference>